<evidence type="ECO:0000313" key="3">
    <source>
        <dbReference type="Proteomes" id="UP001431429"/>
    </source>
</evidence>
<proteinExistence type="predicted"/>
<reference evidence="2" key="1">
    <citation type="submission" date="2022-06" db="EMBL/GenBank/DDBJ databases">
        <title>Genome public.</title>
        <authorList>
            <person name="Sun Q."/>
        </authorList>
    </citation>
    <scope>NUCLEOTIDE SEQUENCE</scope>
    <source>
        <strain evidence="2">CWNU-1</strain>
    </source>
</reference>
<feature type="compositionally biased region" description="Basic and acidic residues" evidence="1">
    <location>
        <begin position="1"/>
        <end position="20"/>
    </location>
</feature>
<protein>
    <submittedName>
        <fullName evidence="2">Uncharacterized protein</fullName>
    </submittedName>
</protein>
<accession>A0ABT0V217</accession>
<sequence length="150" mass="16141">MIQPPREAETRQCDDREHVRQAPPQGPLRRRSHPVRSALHAAGVDLNTLGPEPGWFAAARAGRTVPLIDADWAELVAHLGSATTASVTSDEACGRAVARIEAVTVLREGMTVQTCGKLPSADALRAVRQAVREAQLTHAKQQPGRLPEAH</sequence>
<feature type="region of interest" description="Disordered" evidence="1">
    <location>
        <begin position="1"/>
        <end position="34"/>
    </location>
</feature>
<keyword evidence="3" id="KW-1185">Reference proteome</keyword>
<dbReference type="Proteomes" id="UP001431429">
    <property type="component" value="Unassembled WGS sequence"/>
</dbReference>
<organism evidence="2 3">
    <name type="scientific">Streptomyces albipurpureus</name>
    <dbReference type="NCBI Taxonomy" id="2897419"/>
    <lineage>
        <taxon>Bacteria</taxon>
        <taxon>Bacillati</taxon>
        <taxon>Actinomycetota</taxon>
        <taxon>Actinomycetes</taxon>
        <taxon>Kitasatosporales</taxon>
        <taxon>Streptomycetaceae</taxon>
        <taxon>Streptomyces</taxon>
    </lineage>
</organism>
<gene>
    <name evidence="2" type="ORF">NBG84_37610</name>
</gene>
<comment type="caution">
    <text evidence="2">The sequence shown here is derived from an EMBL/GenBank/DDBJ whole genome shotgun (WGS) entry which is preliminary data.</text>
</comment>
<dbReference type="EMBL" id="JAMQAW010000095">
    <property type="protein sequence ID" value="MCM2393925.1"/>
    <property type="molecule type" value="Genomic_DNA"/>
</dbReference>
<evidence type="ECO:0000256" key="1">
    <source>
        <dbReference type="SAM" id="MobiDB-lite"/>
    </source>
</evidence>
<name>A0ABT0V217_9ACTN</name>
<evidence type="ECO:0000313" key="2">
    <source>
        <dbReference type="EMBL" id="MCM2393925.1"/>
    </source>
</evidence>